<feature type="domain" description="Disease resistance protein winged helix" evidence="9">
    <location>
        <begin position="447"/>
        <end position="475"/>
    </location>
</feature>
<feature type="domain" description="NB-ARC" evidence="7">
    <location>
        <begin position="191"/>
        <end position="352"/>
    </location>
</feature>
<dbReference type="Proteomes" id="UP001567538">
    <property type="component" value="Unassembled WGS sequence"/>
</dbReference>
<dbReference type="Gene3D" id="1.10.8.430">
    <property type="entry name" value="Helical domain of apoptotic protease-activating factors"/>
    <property type="match status" value="1"/>
</dbReference>
<evidence type="ECO:0000256" key="5">
    <source>
        <dbReference type="ARBA" id="ARBA00022821"/>
    </source>
</evidence>
<keyword evidence="6" id="KW-0067">ATP-binding</keyword>
<evidence type="ECO:0000256" key="6">
    <source>
        <dbReference type="ARBA" id="ARBA00022840"/>
    </source>
</evidence>
<dbReference type="EMBL" id="JBEAFC010000003">
    <property type="protein sequence ID" value="KAL1564969.1"/>
    <property type="molecule type" value="Genomic_DNA"/>
</dbReference>
<dbReference type="InterPro" id="IPR058922">
    <property type="entry name" value="WHD_DRP"/>
</dbReference>
<evidence type="ECO:0000256" key="3">
    <source>
        <dbReference type="ARBA" id="ARBA00022737"/>
    </source>
</evidence>
<name>A0ABD1IB88_SALDI</name>
<reference evidence="10 11" key="1">
    <citation type="submission" date="2024-06" db="EMBL/GenBank/DDBJ databases">
        <title>A chromosome level genome sequence of Diviner's sage (Salvia divinorum).</title>
        <authorList>
            <person name="Ford S.A."/>
            <person name="Ro D.-K."/>
            <person name="Ness R.W."/>
            <person name="Phillips M.A."/>
        </authorList>
    </citation>
    <scope>NUCLEOTIDE SEQUENCE [LARGE SCALE GENOMIC DNA]</scope>
    <source>
        <strain evidence="10">SAF-2024a</strain>
        <tissue evidence="10">Leaf</tissue>
    </source>
</reference>
<organism evidence="10 11">
    <name type="scientific">Salvia divinorum</name>
    <name type="common">Maria pastora</name>
    <name type="synonym">Diviner's sage</name>
    <dbReference type="NCBI Taxonomy" id="28513"/>
    <lineage>
        <taxon>Eukaryota</taxon>
        <taxon>Viridiplantae</taxon>
        <taxon>Streptophyta</taxon>
        <taxon>Embryophyta</taxon>
        <taxon>Tracheophyta</taxon>
        <taxon>Spermatophyta</taxon>
        <taxon>Magnoliopsida</taxon>
        <taxon>eudicotyledons</taxon>
        <taxon>Gunneridae</taxon>
        <taxon>Pentapetalae</taxon>
        <taxon>asterids</taxon>
        <taxon>lamiids</taxon>
        <taxon>Lamiales</taxon>
        <taxon>Lamiaceae</taxon>
        <taxon>Nepetoideae</taxon>
        <taxon>Mentheae</taxon>
        <taxon>Salviinae</taxon>
        <taxon>Salvia</taxon>
        <taxon>Salvia subgen. Calosphace</taxon>
    </lineage>
</organism>
<dbReference type="GO" id="GO:0005524">
    <property type="term" value="F:ATP binding"/>
    <property type="evidence" value="ECO:0007669"/>
    <property type="project" value="UniProtKB-KW"/>
</dbReference>
<comment type="caution">
    <text evidence="10">The sequence shown here is derived from an EMBL/GenBank/DDBJ whole genome shotgun (WGS) entry which is preliminary data.</text>
</comment>
<dbReference type="PRINTS" id="PR00364">
    <property type="entry name" value="DISEASERSIST"/>
</dbReference>
<comment type="similarity">
    <text evidence="1">Belongs to the disease resistance NB-LRR family.</text>
</comment>
<dbReference type="InterPro" id="IPR042197">
    <property type="entry name" value="Apaf_helical"/>
</dbReference>
<dbReference type="Pfam" id="PF00931">
    <property type="entry name" value="NB-ARC"/>
    <property type="match status" value="1"/>
</dbReference>
<gene>
    <name evidence="10" type="ORF">AAHA92_07245</name>
</gene>
<evidence type="ECO:0000256" key="2">
    <source>
        <dbReference type="ARBA" id="ARBA00022614"/>
    </source>
</evidence>
<accession>A0ABD1IB88</accession>
<proteinExistence type="inferred from homology"/>
<dbReference type="InterPro" id="IPR027417">
    <property type="entry name" value="P-loop_NTPase"/>
</dbReference>
<evidence type="ECO:0000259" key="7">
    <source>
        <dbReference type="Pfam" id="PF00931"/>
    </source>
</evidence>
<dbReference type="SUPFAM" id="SSF52540">
    <property type="entry name" value="P-loop containing nucleoside triphosphate hydrolases"/>
    <property type="match status" value="1"/>
</dbReference>
<dbReference type="GO" id="GO:0051707">
    <property type="term" value="P:response to other organism"/>
    <property type="evidence" value="ECO:0007669"/>
    <property type="project" value="UniProtKB-ARBA"/>
</dbReference>
<dbReference type="InterPro" id="IPR002182">
    <property type="entry name" value="NB-ARC"/>
</dbReference>
<dbReference type="Gene3D" id="3.80.10.10">
    <property type="entry name" value="Ribonuclease Inhibitor"/>
    <property type="match status" value="1"/>
</dbReference>
<dbReference type="InterPro" id="IPR041118">
    <property type="entry name" value="Rx_N"/>
</dbReference>
<dbReference type="CDD" id="cd14798">
    <property type="entry name" value="RX-CC_like"/>
    <property type="match status" value="1"/>
</dbReference>
<dbReference type="Pfam" id="PF18052">
    <property type="entry name" value="Rx_N"/>
    <property type="match status" value="1"/>
</dbReference>
<evidence type="ECO:0000313" key="11">
    <source>
        <dbReference type="Proteomes" id="UP001567538"/>
    </source>
</evidence>
<dbReference type="InterPro" id="IPR032675">
    <property type="entry name" value="LRR_dom_sf"/>
</dbReference>
<evidence type="ECO:0000256" key="1">
    <source>
        <dbReference type="ARBA" id="ARBA00008894"/>
    </source>
</evidence>
<keyword evidence="11" id="KW-1185">Reference proteome</keyword>
<dbReference type="Gene3D" id="1.20.5.4130">
    <property type="match status" value="1"/>
</dbReference>
<dbReference type="InterPro" id="IPR044974">
    <property type="entry name" value="Disease_R_plants"/>
</dbReference>
<keyword evidence="3" id="KW-0677">Repeat</keyword>
<sequence length="611" mass="69652">MALGESTLVFFLQILKEELRDFKGLKDGERLQFDLLGNDLLTLQAFLEDSVAVSDKNNLFRNTERKIRELAYEVEDTIEMCSTKKTAENTKNFLIRFGKWFSTSTAKQVQTLREEKVKPILDSIKDFGKIDRSTPSTSNSFTEVNLAQSIGQSSVTLIEDESTGQHSVTTAQNEDQSNKLDKVVDFEDEATIIKYLMEPMDKLDVISIHGMPGLGKTTLGRKIFQEKKICREFPLRIWISVTQKFDSRAAFLKILETLAPGSMSSPTDQELVTTVRQCLARRQFLLVMDDVWTINDWEIIETILPKKNMKSIVLVISCLKDIAKQVNIKRDPHVMSNLGEGRSLELLKLRVFGDLESCPPQLEDIVLNIAKKCGGLPLTIVLIAGMLTYQYTKTQAVIGVQDNWLNVFENMNKILEADKDQRISNVLERSYSTLSGEMRLCFLYTGLFPENHEIPASTLIQLWIAEGFIRPKQRRIEEGFHFLKKLKVNELVASPLVLTRPDCFPRTLESLTLSNTNLKWNDHMSVLANISSLKVLKLKDNAFSGVQWDVDNNFAQLQFLLIENINVVTWRASATHFLKLRTNHPFRGFHLLSPLAPYGFNQWDNLSMETA</sequence>
<keyword evidence="5" id="KW-0611">Plant defense</keyword>
<protein>
    <submittedName>
        <fullName evidence="10">Late blight resistance protein R1A-10</fullName>
    </submittedName>
</protein>
<evidence type="ECO:0000259" key="8">
    <source>
        <dbReference type="Pfam" id="PF18052"/>
    </source>
</evidence>
<dbReference type="Gene3D" id="3.40.50.300">
    <property type="entry name" value="P-loop containing nucleotide triphosphate hydrolases"/>
    <property type="match status" value="1"/>
</dbReference>
<dbReference type="SUPFAM" id="SSF52058">
    <property type="entry name" value="L domain-like"/>
    <property type="match status" value="1"/>
</dbReference>
<dbReference type="Pfam" id="PF23559">
    <property type="entry name" value="WHD_DRP"/>
    <property type="match status" value="1"/>
</dbReference>
<evidence type="ECO:0000256" key="4">
    <source>
        <dbReference type="ARBA" id="ARBA00022741"/>
    </source>
</evidence>
<dbReference type="PANTHER" id="PTHR23155">
    <property type="entry name" value="DISEASE RESISTANCE PROTEIN RP"/>
    <property type="match status" value="1"/>
</dbReference>
<keyword evidence="2" id="KW-0433">Leucine-rich repeat</keyword>
<dbReference type="PANTHER" id="PTHR23155:SF1205">
    <property type="entry name" value="DISEASE RESISTANCE PROTEIN RPM1"/>
    <property type="match status" value="1"/>
</dbReference>
<evidence type="ECO:0000259" key="9">
    <source>
        <dbReference type="Pfam" id="PF23559"/>
    </source>
</evidence>
<dbReference type="InterPro" id="IPR038005">
    <property type="entry name" value="RX-like_CC"/>
</dbReference>
<dbReference type="GO" id="GO:0006952">
    <property type="term" value="P:defense response"/>
    <property type="evidence" value="ECO:0007669"/>
    <property type="project" value="UniProtKB-KW"/>
</dbReference>
<dbReference type="AlphaFoldDB" id="A0ABD1IB88"/>
<evidence type="ECO:0000313" key="10">
    <source>
        <dbReference type="EMBL" id="KAL1564969.1"/>
    </source>
</evidence>
<keyword evidence="4" id="KW-0547">Nucleotide-binding</keyword>
<feature type="domain" description="Disease resistance N-terminal" evidence="8">
    <location>
        <begin position="13"/>
        <end position="92"/>
    </location>
</feature>